<dbReference type="EMBL" id="BAAAEU010000008">
    <property type="protein sequence ID" value="GAA0715249.1"/>
    <property type="molecule type" value="Genomic_DNA"/>
</dbReference>
<dbReference type="Proteomes" id="UP001501523">
    <property type="component" value="Unassembled WGS sequence"/>
</dbReference>
<evidence type="ECO:0000256" key="1">
    <source>
        <dbReference type="SAM" id="Phobius"/>
    </source>
</evidence>
<accession>A0ABP3TSF0</accession>
<sequence length="264" mass="27564">MGLFARAGAGLFAMIGGWPTVILAAGAAIYYLATRQNDAEKAADSLNKASDQLAGSLDHVTDSSLRLAQTKADEGIKALEQAQTRAADASKQLADALKYNVAHSDALAFAAVRAADDVDKLTAASERLNKTLAAASIAKQLDEQFALFHSMTQTGLADITAYSDKMAAHTAKLREQVETYGKGKKAVEEYELAQAIAARTQGMNEKAAASTAEAMRQQAAEAVSLQGRLDALSAAHKGASGAAREHSQDEATLTSILQKAAAAI</sequence>
<keyword evidence="1" id="KW-0472">Membrane</keyword>
<gene>
    <name evidence="2" type="ORF">GCM10009105_20570</name>
</gene>
<organism evidence="2 3">
    <name type="scientific">Dokdonella soli</name>
    <dbReference type="NCBI Taxonomy" id="529810"/>
    <lineage>
        <taxon>Bacteria</taxon>
        <taxon>Pseudomonadati</taxon>
        <taxon>Pseudomonadota</taxon>
        <taxon>Gammaproteobacteria</taxon>
        <taxon>Lysobacterales</taxon>
        <taxon>Rhodanobacteraceae</taxon>
        <taxon>Dokdonella</taxon>
    </lineage>
</organism>
<keyword evidence="1" id="KW-1133">Transmembrane helix</keyword>
<keyword evidence="1" id="KW-0812">Transmembrane</keyword>
<dbReference type="RefSeq" id="WP_343790533.1">
    <property type="nucleotide sequence ID" value="NZ_BAAAEU010000008.1"/>
</dbReference>
<evidence type="ECO:0000313" key="2">
    <source>
        <dbReference type="EMBL" id="GAA0715249.1"/>
    </source>
</evidence>
<comment type="caution">
    <text evidence="2">The sequence shown here is derived from an EMBL/GenBank/DDBJ whole genome shotgun (WGS) entry which is preliminary data.</text>
</comment>
<protein>
    <recommendedName>
        <fullName evidence="4">Phage tail tape measure protein</fullName>
    </recommendedName>
</protein>
<feature type="transmembrane region" description="Helical" evidence="1">
    <location>
        <begin position="12"/>
        <end position="33"/>
    </location>
</feature>
<name>A0ABP3TSF0_9GAMM</name>
<reference evidence="3" key="1">
    <citation type="journal article" date="2019" name="Int. J. Syst. Evol. Microbiol.">
        <title>The Global Catalogue of Microorganisms (GCM) 10K type strain sequencing project: providing services to taxonomists for standard genome sequencing and annotation.</title>
        <authorList>
            <consortium name="The Broad Institute Genomics Platform"/>
            <consortium name="The Broad Institute Genome Sequencing Center for Infectious Disease"/>
            <person name="Wu L."/>
            <person name="Ma J."/>
        </authorList>
    </citation>
    <scope>NUCLEOTIDE SEQUENCE [LARGE SCALE GENOMIC DNA]</scope>
    <source>
        <strain evidence="3">JCM 15421</strain>
    </source>
</reference>
<evidence type="ECO:0008006" key="4">
    <source>
        <dbReference type="Google" id="ProtNLM"/>
    </source>
</evidence>
<proteinExistence type="predicted"/>
<keyword evidence="3" id="KW-1185">Reference proteome</keyword>
<evidence type="ECO:0000313" key="3">
    <source>
        <dbReference type="Proteomes" id="UP001501523"/>
    </source>
</evidence>